<proteinExistence type="inferred from homology"/>
<dbReference type="Pfam" id="PF13193">
    <property type="entry name" value="AMP-binding_C"/>
    <property type="match status" value="1"/>
</dbReference>
<dbReference type="PANTHER" id="PTHR43859:SF4">
    <property type="entry name" value="BUTANOATE--COA LIGASE AAE1-RELATED"/>
    <property type="match status" value="1"/>
</dbReference>
<dbReference type="NCBIfam" id="NF004837">
    <property type="entry name" value="PRK06187.1"/>
    <property type="match status" value="1"/>
</dbReference>
<dbReference type="GO" id="GO:0006631">
    <property type="term" value="P:fatty acid metabolic process"/>
    <property type="evidence" value="ECO:0007669"/>
    <property type="project" value="UniProtKB-KW"/>
</dbReference>
<reference evidence="7" key="1">
    <citation type="journal article" date="2014" name="Int. J. Syst. Evol. Microbiol.">
        <title>Complete genome sequence of Corynebacterium casei LMG S-19264T (=DSM 44701T), isolated from a smear-ripened cheese.</title>
        <authorList>
            <consortium name="US DOE Joint Genome Institute (JGI-PGF)"/>
            <person name="Walter F."/>
            <person name="Albersmeier A."/>
            <person name="Kalinowski J."/>
            <person name="Ruckert C."/>
        </authorList>
    </citation>
    <scope>NUCLEOTIDE SEQUENCE</scope>
    <source>
        <strain evidence="7">CGMCC 1.12827</strain>
    </source>
</reference>
<gene>
    <name evidence="7" type="ORF">GCM10011489_39440</name>
</gene>
<dbReference type="InterPro" id="IPR025110">
    <property type="entry name" value="AMP-bd_C"/>
</dbReference>
<evidence type="ECO:0000256" key="1">
    <source>
        <dbReference type="ARBA" id="ARBA00006432"/>
    </source>
</evidence>
<comment type="similarity">
    <text evidence="1">Belongs to the ATP-dependent AMP-binding enzyme family.</text>
</comment>
<keyword evidence="4" id="KW-0443">Lipid metabolism</keyword>
<dbReference type="Gene3D" id="3.40.50.12780">
    <property type="entry name" value="N-terminal domain of ligase-like"/>
    <property type="match status" value="1"/>
</dbReference>
<dbReference type="FunFam" id="3.30.300.30:FF:000008">
    <property type="entry name" value="2,3-dihydroxybenzoate-AMP ligase"/>
    <property type="match status" value="1"/>
</dbReference>
<evidence type="ECO:0000256" key="4">
    <source>
        <dbReference type="ARBA" id="ARBA00023098"/>
    </source>
</evidence>
<dbReference type="Pfam" id="PF00501">
    <property type="entry name" value="AMP-binding"/>
    <property type="match status" value="1"/>
</dbReference>
<evidence type="ECO:0000259" key="5">
    <source>
        <dbReference type="Pfam" id="PF00501"/>
    </source>
</evidence>
<keyword evidence="8" id="KW-1185">Reference proteome</keyword>
<dbReference type="InterPro" id="IPR000873">
    <property type="entry name" value="AMP-dep_synth/lig_dom"/>
</dbReference>
<dbReference type="EMBL" id="BMGC01000071">
    <property type="protein sequence ID" value="GGB48426.1"/>
    <property type="molecule type" value="Genomic_DNA"/>
</dbReference>
<feature type="domain" description="AMP-binding enzyme C-terminal" evidence="6">
    <location>
        <begin position="481"/>
        <end position="555"/>
    </location>
</feature>
<evidence type="ECO:0000259" key="6">
    <source>
        <dbReference type="Pfam" id="PF13193"/>
    </source>
</evidence>
<evidence type="ECO:0000256" key="3">
    <source>
        <dbReference type="ARBA" id="ARBA00022832"/>
    </source>
</evidence>
<organism evidence="7 8">
    <name type="scientific">Gordonia jinhuaensis</name>
    <dbReference type="NCBI Taxonomy" id="1517702"/>
    <lineage>
        <taxon>Bacteria</taxon>
        <taxon>Bacillati</taxon>
        <taxon>Actinomycetota</taxon>
        <taxon>Actinomycetes</taxon>
        <taxon>Mycobacteriales</taxon>
        <taxon>Gordoniaceae</taxon>
        <taxon>Gordonia</taxon>
    </lineage>
</organism>
<dbReference type="Gene3D" id="3.30.300.30">
    <property type="match status" value="1"/>
</dbReference>
<dbReference type="InterPro" id="IPR045851">
    <property type="entry name" value="AMP-bd_C_sf"/>
</dbReference>
<protein>
    <submittedName>
        <fullName evidence="7">AMP-dependent synthetase</fullName>
    </submittedName>
</protein>
<keyword evidence="3" id="KW-0276">Fatty acid metabolism</keyword>
<feature type="domain" description="AMP-dependent synthetase/ligase" evidence="5">
    <location>
        <begin position="44"/>
        <end position="431"/>
    </location>
</feature>
<dbReference type="SUPFAM" id="SSF56801">
    <property type="entry name" value="Acetyl-CoA synthetase-like"/>
    <property type="match status" value="1"/>
</dbReference>
<accession>A0A916TKU4</accession>
<dbReference type="GO" id="GO:0016874">
    <property type="term" value="F:ligase activity"/>
    <property type="evidence" value="ECO:0007669"/>
    <property type="project" value="UniProtKB-KW"/>
</dbReference>
<dbReference type="Proteomes" id="UP000621454">
    <property type="component" value="Unassembled WGS sequence"/>
</dbReference>
<evidence type="ECO:0000313" key="8">
    <source>
        <dbReference type="Proteomes" id="UP000621454"/>
    </source>
</evidence>
<comment type="caution">
    <text evidence="7">The sequence shown here is derived from an EMBL/GenBank/DDBJ whole genome shotgun (WGS) entry which is preliminary data.</text>
</comment>
<reference evidence="7" key="2">
    <citation type="submission" date="2020-09" db="EMBL/GenBank/DDBJ databases">
        <authorList>
            <person name="Sun Q."/>
            <person name="Zhou Y."/>
        </authorList>
    </citation>
    <scope>NUCLEOTIDE SEQUENCE</scope>
    <source>
        <strain evidence="7">CGMCC 1.12827</strain>
    </source>
</reference>
<evidence type="ECO:0000256" key="2">
    <source>
        <dbReference type="ARBA" id="ARBA00022598"/>
    </source>
</evidence>
<dbReference type="InterPro" id="IPR042099">
    <property type="entry name" value="ANL_N_sf"/>
</dbReference>
<name>A0A916TKU4_9ACTN</name>
<dbReference type="AlphaFoldDB" id="A0A916TKU4"/>
<dbReference type="PANTHER" id="PTHR43859">
    <property type="entry name" value="ACYL-ACTIVATING ENZYME"/>
    <property type="match status" value="1"/>
</dbReference>
<sequence length="570" mass="62963">MTDVMNHSDTEADVHDRPADARIVTGRPSTHGDSYQLNTTTLIRHSARTYPEQEIVYRTADGGWDRYTYADSYSRMQRIANVLTELGVTPGDVVGVLDWNSRRHFELYWAIPGTAAVMLQMNLRLSTEDLGFVATHSEAHTVLVDESLLGVAEALAPHAPGVRNWVVMSDRPAEEIDTSLPNVHHLEDLMAAASPEFDWPMIDEKSAYSACYTTGTTGRPKGIYYSHRGMYLHTLSQSAHLGINDTDTVMITTPMFHAQSWGLPQSAVYGAAKIVLPGRYAVEEIATLVDVMITEDVTVTNGAPAIFSPMLDHIKTLDVPPDFRRARLLSGASEPALSLMREFYEITGADIIHGYGATETTPLATSNRGVKSTIAASLSEEQRWDLKRRQGLPATGIDIRIVDADGNDLPHDGVSQGEVLLRGPWIIESYYHLDDNADRFLDGYWRSGDVGVIDENGYLKLTDRLKDIIKSGGEWISSIDMENAIVAHPRVVEAAVIGVSHPQWQERPVAFVATSDGEDIGIDEIHALLGDRFAKWQLPDTVLLVDAIPRTSVGKINKRALRDDYGDLYA</sequence>
<evidence type="ECO:0000313" key="7">
    <source>
        <dbReference type="EMBL" id="GGB48426.1"/>
    </source>
</evidence>
<keyword evidence="2" id="KW-0436">Ligase</keyword>